<dbReference type="InterPro" id="IPR046947">
    <property type="entry name" value="LytR-like"/>
</dbReference>
<keyword evidence="3" id="KW-1185">Reference proteome</keyword>
<accession>A0ABS6WBB2</accession>
<dbReference type="PANTHER" id="PTHR37299:SF1">
    <property type="entry name" value="STAGE 0 SPORULATION PROTEIN A HOMOLOG"/>
    <property type="match status" value="1"/>
</dbReference>
<evidence type="ECO:0000313" key="3">
    <source>
        <dbReference type="Proteomes" id="UP000812844"/>
    </source>
</evidence>
<dbReference type="EMBL" id="JAHBBD010000020">
    <property type="protein sequence ID" value="MBW3083369.1"/>
    <property type="molecule type" value="Genomic_DNA"/>
</dbReference>
<sequence length="264" mass="29259">MTRAEAMTRRLIHAFWRGDDRWIQSVAGEGFTGVGAMRDRLMVGIDEVTASMEDLPHVLITHEEYREVAQDGGMAVVVGRYAVRTDLRERLAFADVRRITAVWHWVDGGLKLQHVHASNAGRPAAGDGRSPMRMAGEAYRYLKVLVSQGDRKDARQVRDAEGRVHLLTLADIVYLEAKGQSAMVHGTSGEFRVHDTLGGTCAKLGLDEEHGFVRVHRSFTVNMLYVVSVGDELLLSTGTTVPVPRRRAAALRRYLAELRADDAG</sequence>
<dbReference type="PANTHER" id="PTHR37299">
    <property type="entry name" value="TRANSCRIPTIONAL REGULATOR-RELATED"/>
    <property type="match status" value="1"/>
</dbReference>
<gene>
    <name evidence="2" type="ORF">KIH73_08335</name>
</gene>
<protein>
    <submittedName>
        <fullName evidence="2">LytTR family transcriptional regulator</fullName>
    </submittedName>
</protein>
<dbReference type="RefSeq" id="WP_219082429.1">
    <property type="nucleotide sequence ID" value="NZ_JAHBBD010000020.1"/>
</dbReference>
<dbReference type="Proteomes" id="UP000812844">
    <property type="component" value="Unassembled WGS sequence"/>
</dbReference>
<comment type="caution">
    <text evidence="2">The sequence shown here is derived from an EMBL/GenBank/DDBJ whole genome shotgun (WGS) entry which is preliminary data.</text>
</comment>
<feature type="domain" description="HTH LytTR-type" evidence="1">
    <location>
        <begin position="161"/>
        <end position="257"/>
    </location>
</feature>
<evidence type="ECO:0000313" key="2">
    <source>
        <dbReference type="EMBL" id="MBW3083369.1"/>
    </source>
</evidence>
<evidence type="ECO:0000259" key="1">
    <source>
        <dbReference type="PROSITE" id="PS50930"/>
    </source>
</evidence>
<reference evidence="2 3" key="1">
    <citation type="submission" date="2021-05" db="EMBL/GenBank/DDBJ databases">
        <title>Phylogenetic classification of ten novel species belonging to the genus Bifidobacterium comprising B. colchicus sp. nov., B. abeli sp. nov., B. bicoloris sp. nov., B. guerezis sp. nov., B. rosaliae sp. nov., B. santillanensis sp. nov., B. argentati sp. nov., B. amazzoni sp. nov., B. pluviali sp. nov., and B. pinnaculum sp. nov.</title>
        <authorList>
            <person name="Lugli G.A."/>
            <person name="Ruiz Garcia L."/>
            <person name="Margolles A."/>
            <person name="Ventura M."/>
        </authorList>
    </citation>
    <scope>NUCLEOTIDE SEQUENCE [LARGE SCALE GENOMIC DNA]</scope>
    <source>
        <strain evidence="2 3">6T3</strain>
    </source>
</reference>
<dbReference type="SMART" id="SM00850">
    <property type="entry name" value="LytTR"/>
    <property type="match status" value="1"/>
</dbReference>
<dbReference type="InterPro" id="IPR007492">
    <property type="entry name" value="LytTR_DNA-bd_dom"/>
</dbReference>
<name>A0ABS6WBB2_9BIFI</name>
<proteinExistence type="predicted"/>
<dbReference type="Pfam" id="PF04397">
    <property type="entry name" value="LytTR"/>
    <property type="match status" value="1"/>
</dbReference>
<dbReference type="PROSITE" id="PS50930">
    <property type="entry name" value="HTH_LYTTR"/>
    <property type="match status" value="1"/>
</dbReference>
<organism evidence="2 3">
    <name type="scientific">Bifidobacterium phasiani</name>
    <dbReference type="NCBI Taxonomy" id="2834431"/>
    <lineage>
        <taxon>Bacteria</taxon>
        <taxon>Bacillati</taxon>
        <taxon>Actinomycetota</taxon>
        <taxon>Actinomycetes</taxon>
        <taxon>Bifidobacteriales</taxon>
        <taxon>Bifidobacteriaceae</taxon>
        <taxon>Bifidobacterium</taxon>
    </lineage>
</organism>